<sequence length="295" mass="32166">MTSDRRVHYSSRQEEAQALWMEIGDRVRAAAGPGWSRLGMRHDQVGAHGRTAITRDGRELPAAGLGLDGPFRRLRELSYLAGAGTWCTCELEFAPGSRGYRGRVSHAEQPFEEVPPAAALAELTAFARLEPPAWLLSALPTAVPIGLADDYAARYGFWRDTPEEPLPIDGELSYAPAAGMTARLFDHQQEHGHRMLFLAERAGDQEGAQFCLSTLEDRYWIARQDGRGTGEGLRALTLDGDRLLLELTPEAADALAAETVFTVRLDLPPGRDAALRAVLPGMLRPVGQAPVLTGF</sequence>
<proteinExistence type="predicted"/>
<organism evidence="1 2">
    <name type="scientific">Actinomadura luzonensis</name>
    <dbReference type="NCBI Taxonomy" id="2805427"/>
    <lineage>
        <taxon>Bacteria</taxon>
        <taxon>Bacillati</taxon>
        <taxon>Actinomycetota</taxon>
        <taxon>Actinomycetes</taxon>
        <taxon>Streptosporangiales</taxon>
        <taxon>Thermomonosporaceae</taxon>
        <taxon>Actinomadura</taxon>
    </lineage>
</organism>
<reference evidence="1 2" key="1">
    <citation type="submission" date="2022-04" db="EMBL/GenBank/DDBJ databases">
        <title>Genome draft of Actinomadura sp. ATCC 31491.</title>
        <authorList>
            <person name="Shi X."/>
            <person name="Du Y."/>
        </authorList>
    </citation>
    <scope>NUCLEOTIDE SEQUENCE [LARGE SCALE GENOMIC DNA]</scope>
    <source>
        <strain evidence="1 2">ATCC 31491</strain>
    </source>
</reference>
<gene>
    <name evidence="1" type="ORF">MF672_033460</name>
</gene>
<accession>A0ABT0G3G0</accession>
<keyword evidence="2" id="KW-1185">Reference proteome</keyword>
<evidence type="ECO:0000313" key="2">
    <source>
        <dbReference type="Proteomes" id="UP001317259"/>
    </source>
</evidence>
<name>A0ABT0G3G0_9ACTN</name>
<comment type="caution">
    <text evidence="1">The sequence shown here is derived from an EMBL/GenBank/DDBJ whole genome shotgun (WGS) entry which is preliminary data.</text>
</comment>
<protein>
    <submittedName>
        <fullName evidence="1">Uncharacterized protein</fullName>
    </submittedName>
</protein>
<dbReference type="EMBL" id="JAKRKC020000002">
    <property type="protein sequence ID" value="MCK2218668.1"/>
    <property type="molecule type" value="Genomic_DNA"/>
</dbReference>
<evidence type="ECO:0000313" key="1">
    <source>
        <dbReference type="EMBL" id="MCK2218668.1"/>
    </source>
</evidence>
<dbReference type="Proteomes" id="UP001317259">
    <property type="component" value="Unassembled WGS sequence"/>
</dbReference>
<dbReference type="RefSeq" id="WP_242382894.1">
    <property type="nucleotide sequence ID" value="NZ_JAKRKC020000002.1"/>
</dbReference>